<evidence type="ECO:0000313" key="1">
    <source>
        <dbReference type="EMBL" id="EJD39769.1"/>
    </source>
</evidence>
<gene>
    <name evidence="1" type="ORF">AURDEDRAFT_171218</name>
</gene>
<name>J0DCD6_AURST</name>
<dbReference type="InParanoid" id="J0DCD6"/>
<sequence>MRLDETRPAPHSLRKLELRTSAAGYDLTRHYVDWRTDNLHDVRLDQKTSVLPQLQQFVGAPTEPHILIEYGLGRACIFARGPGAGHSRSVTFLDDEEDAACVASMLLDAEPDLRGVRCVQVPIYTLASLLRVLAVLPELRCLSVFFKAYSDRMHTPASHHLPWAMLSNLVPAQNLCPALEEIDLEVVCWNEDCPLTSDDARELSSQLAVLGDHGLHDVCIKGFPEEIVRDVDASHVDAFGVYFGDS</sequence>
<accession>J0DCD6</accession>
<proteinExistence type="predicted"/>
<dbReference type="Proteomes" id="UP000006514">
    <property type="component" value="Unassembled WGS sequence"/>
</dbReference>
<reference evidence="2" key="1">
    <citation type="journal article" date="2012" name="Science">
        <title>The Paleozoic origin of enzymatic lignin decomposition reconstructed from 31 fungal genomes.</title>
        <authorList>
            <person name="Floudas D."/>
            <person name="Binder M."/>
            <person name="Riley R."/>
            <person name="Barry K."/>
            <person name="Blanchette R.A."/>
            <person name="Henrissat B."/>
            <person name="Martinez A.T."/>
            <person name="Otillar R."/>
            <person name="Spatafora J.W."/>
            <person name="Yadav J.S."/>
            <person name="Aerts A."/>
            <person name="Benoit I."/>
            <person name="Boyd A."/>
            <person name="Carlson A."/>
            <person name="Copeland A."/>
            <person name="Coutinho P.M."/>
            <person name="de Vries R.P."/>
            <person name="Ferreira P."/>
            <person name="Findley K."/>
            <person name="Foster B."/>
            <person name="Gaskell J."/>
            <person name="Glotzer D."/>
            <person name="Gorecki P."/>
            <person name="Heitman J."/>
            <person name="Hesse C."/>
            <person name="Hori C."/>
            <person name="Igarashi K."/>
            <person name="Jurgens J.A."/>
            <person name="Kallen N."/>
            <person name="Kersten P."/>
            <person name="Kohler A."/>
            <person name="Kuees U."/>
            <person name="Kumar T.K.A."/>
            <person name="Kuo A."/>
            <person name="LaButti K."/>
            <person name="Larrondo L.F."/>
            <person name="Lindquist E."/>
            <person name="Ling A."/>
            <person name="Lombard V."/>
            <person name="Lucas S."/>
            <person name="Lundell T."/>
            <person name="Martin R."/>
            <person name="McLaughlin D.J."/>
            <person name="Morgenstern I."/>
            <person name="Morin E."/>
            <person name="Murat C."/>
            <person name="Nagy L.G."/>
            <person name="Nolan M."/>
            <person name="Ohm R.A."/>
            <person name="Patyshakuliyeva A."/>
            <person name="Rokas A."/>
            <person name="Ruiz-Duenas F.J."/>
            <person name="Sabat G."/>
            <person name="Salamov A."/>
            <person name="Samejima M."/>
            <person name="Schmutz J."/>
            <person name="Slot J.C."/>
            <person name="St John F."/>
            <person name="Stenlid J."/>
            <person name="Sun H."/>
            <person name="Sun S."/>
            <person name="Syed K."/>
            <person name="Tsang A."/>
            <person name="Wiebenga A."/>
            <person name="Young D."/>
            <person name="Pisabarro A."/>
            <person name="Eastwood D.C."/>
            <person name="Martin F."/>
            <person name="Cullen D."/>
            <person name="Grigoriev I.V."/>
            <person name="Hibbett D.S."/>
        </authorList>
    </citation>
    <scope>NUCLEOTIDE SEQUENCE [LARGE SCALE GENOMIC DNA]</scope>
    <source>
        <strain evidence="2">TFB10046</strain>
    </source>
</reference>
<organism evidence="1 2">
    <name type="scientific">Auricularia subglabra (strain TFB-10046 / SS5)</name>
    <name type="common">White-rot fungus</name>
    <name type="synonym">Auricularia delicata (strain TFB10046)</name>
    <dbReference type="NCBI Taxonomy" id="717982"/>
    <lineage>
        <taxon>Eukaryota</taxon>
        <taxon>Fungi</taxon>
        <taxon>Dikarya</taxon>
        <taxon>Basidiomycota</taxon>
        <taxon>Agaricomycotina</taxon>
        <taxon>Agaricomycetes</taxon>
        <taxon>Auriculariales</taxon>
        <taxon>Auriculariaceae</taxon>
        <taxon>Auricularia</taxon>
    </lineage>
</organism>
<dbReference type="EMBL" id="JH687810">
    <property type="protein sequence ID" value="EJD39769.1"/>
    <property type="molecule type" value="Genomic_DNA"/>
</dbReference>
<dbReference type="KEGG" id="adl:AURDEDRAFT_171218"/>
<evidence type="ECO:0000313" key="2">
    <source>
        <dbReference type="Proteomes" id="UP000006514"/>
    </source>
</evidence>
<keyword evidence="2" id="KW-1185">Reference proteome</keyword>
<protein>
    <submittedName>
        <fullName evidence="1">Uncharacterized protein</fullName>
    </submittedName>
</protein>
<dbReference type="AlphaFoldDB" id="J0DCD6"/>